<feature type="region of interest" description="Disordered" evidence="2">
    <location>
        <begin position="573"/>
        <end position="603"/>
    </location>
</feature>
<reference evidence="4" key="2">
    <citation type="submission" date="2025-09" db="UniProtKB">
        <authorList>
            <consortium name="Ensembl"/>
        </authorList>
    </citation>
    <scope>IDENTIFICATION</scope>
</reference>
<dbReference type="SUPFAM" id="SSF53098">
    <property type="entry name" value="Ribonuclease H-like"/>
    <property type="match status" value="1"/>
</dbReference>
<dbReference type="FunFam" id="1.10.340.70:FF:000001">
    <property type="entry name" value="Retrovirus-related Pol polyprotein from transposon gypsy-like Protein"/>
    <property type="match status" value="1"/>
</dbReference>
<feature type="region of interest" description="Disordered" evidence="2">
    <location>
        <begin position="46"/>
        <end position="73"/>
    </location>
</feature>
<dbReference type="PANTHER" id="PTHR37984">
    <property type="entry name" value="PROTEIN CBG26694"/>
    <property type="match status" value="1"/>
</dbReference>
<dbReference type="AlphaFoldDB" id="A0A8C6NX69"/>
<dbReference type="InterPro" id="IPR001584">
    <property type="entry name" value="Integrase_cat-core"/>
</dbReference>
<dbReference type="GO" id="GO:0015074">
    <property type="term" value="P:DNA integration"/>
    <property type="evidence" value="ECO:0007669"/>
    <property type="project" value="InterPro"/>
</dbReference>
<dbReference type="GeneTree" id="ENSGT01000000214408"/>
<evidence type="ECO:0000313" key="5">
    <source>
        <dbReference type="Proteomes" id="UP000694548"/>
    </source>
</evidence>
<proteinExistence type="predicted"/>
<dbReference type="GO" id="GO:0003676">
    <property type="term" value="F:nucleic acid binding"/>
    <property type="evidence" value="ECO:0007669"/>
    <property type="project" value="InterPro"/>
</dbReference>
<dbReference type="Gene3D" id="1.10.340.70">
    <property type="match status" value="1"/>
</dbReference>
<evidence type="ECO:0000256" key="2">
    <source>
        <dbReference type="SAM" id="MobiDB-lite"/>
    </source>
</evidence>
<dbReference type="PROSITE" id="PS50994">
    <property type="entry name" value="INTEGRASE"/>
    <property type="match status" value="1"/>
</dbReference>
<organism evidence="4 5">
    <name type="scientific">Nothobranchius furzeri</name>
    <name type="common">Turquoise killifish</name>
    <dbReference type="NCBI Taxonomy" id="105023"/>
    <lineage>
        <taxon>Eukaryota</taxon>
        <taxon>Metazoa</taxon>
        <taxon>Chordata</taxon>
        <taxon>Craniata</taxon>
        <taxon>Vertebrata</taxon>
        <taxon>Euteleostomi</taxon>
        <taxon>Actinopterygii</taxon>
        <taxon>Neopterygii</taxon>
        <taxon>Teleostei</taxon>
        <taxon>Neoteleostei</taxon>
        <taxon>Acanthomorphata</taxon>
        <taxon>Ovalentaria</taxon>
        <taxon>Atherinomorphae</taxon>
        <taxon>Cyprinodontiformes</taxon>
        <taxon>Nothobranchiidae</taxon>
        <taxon>Nothobranchius</taxon>
    </lineage>
</organism>
<accession>A0A8C6NX69</accession>
<sequence length="603" mass="68583">MDVTHDPTGRRARWTLELDPYVWTIIHKEGQKHGNADAMSRIPTLTQNPEDTEENSQPPQGDPPAPVNLEPQLPTDINTSAQVCTSQTDSSAPQPDGDILTHTFSSQRGYILAEQSADPVLVEVYTWVQGNKIPYLRKVKGKLQRKLWWQFPKLMISDGLFCRQANTAPGKPSVFQVLIPQKLVTETLHMLHGNPSSGHYSADRTLSKALSMCYWPSMRSDIDQFCSVCPTSEAYRKPVPQNRAPLQSIQAHRPFQFVCTDITELPLTSKGNRYVLVVQDHFTKYVNVFPMQDQRGQTVAELLCERFIPEHGVPEELFSDQGRQFESETMQTVCKRLQIKKKRTSPYHPRGNGMVEWFNRTLKEQLVKLIHQFGGEWDHFLPAVVLSFNSTPHSSTGYSTYFLVHCREPRLPAAVSLSTPGLQLTPQDYGAELLSRLDAAFKALHFHQEDQRLRHEYYYDRHTRFKPYECGDLVWLDDPTAQRKKLEPNWTGPHQVISSDNDGQIYRLLDLRRPGHDLKVIHYDRLKPYRATWKGSDTFIDRPEGLQPVYSVPRYTALSGSLPLHFAHPDLGQGVAPPHPSVPVRCEPSEAQSAPVVLAQQGS</sequence>
<dbReference type="Pfam" id="PF00665">
    <property type="entry name" value="rve"/>
    <property type="match status" value="1"/>
</dbReference>
<protein>
    <recommendedName>
        <fullName evidence="1">Gypsy retrotransposon integrase-like protein 1</fullName>
    </recommendedName>
</protein>
<dbReference type="Pfam" id="PF17921">
    <property type="entry name" value="Integrase_H2C2"/>
    <property type="match status" value="1"/>
</dbReference>
<dbReference type="InterPro" id="IPR036397">
    <property type="entry name" value="RNaseH_sf"/>
</dbReference>
<reference evidence="4" key="1">
    <citation type="submission" date="2025-08" db="UniProtKB">
        <authorList>
            <consortium name="Ensembl"/>
        </authorList>
    </citation>
    <scope>IDENTIFICATION</scope>
</reference>
<dbReference type="PANTHER" id="PTHR37984:SF15">
    <property type="entry name" value="INTEGRASE CATALYTIC DOMAIN-CONTAINING PROTEIN"/>
    <property type="match status" value="1"/>
</dbReference>
<dbReference type="InterPro" id="IPR012337">
    <property type="entry name" value="RNaseH-like_sf"/>
</dbReference>
<evidence type="ECO:0000313" key="4">
    <source>
        <dbReference type="Ensembl" id="ENSNFUP00015031739.1"/>
    </source>
</evidence>
<evidence type="ECO:0000256" key="1">
    <source>
        <dbReference type="ARBA" id="ARBA00039658"/>
    </source>
</evidence>
<dbReference type="InterPro" id="IPR050951">
    <property type="entry name" value="Retrovirus_Pol_polyprotein"/>
</dbReference>
<feature type="domain" description="Integrase catalytic" evidence="3">
    <location>
        <begin position="250"/>
        <end position="408"/>
    </location>
</feature>
<dbReference type="Ensembl" id="ENSNFUT00015033171.1">
    <property type="protein sequence ID" value="ENSNFUP00015031739.1"/>
    <property type="gene ID" value="ENSNFUG00015015542.1"/>
</dbReference>
<name>A0A8C6NX69_NOTFU</name>
<dbReference type="Proteomes" id="UP000694548">
    <property type="component" value="Unassembled WGS sequence"/>
</dbReference>
<evidence type="ECO:0000259" key="3">
    <source>
        <dbReference type="PROSITE" id="PS50994"/>
    </source>
</evidence>
<feature type="compositionally biased region" description="Polar residues" evidence="2">
    <location>
        <begin position="46"/>
        <end position="59"/>
    </location>
</feature>
<dbReference type="FunFam" id="3.30.420.10:FF:000032">
    <property type="entry name" value="Retrovirus-related Pol polyprotein from transposon 297-like Protein"/>
    <property type="match status" value="1"/>
</dbReference>
<dbReference type="InterPro" id="IPR041588">
    <property type="entry name" value="Integrase_H2C2"/>
</dbReference>
<dbReference type="Gene3D" id="3.30.420.10">
    <property type="entry name" value="Ribonuclease H-like superfamily/Ribonuclease H"/>
    <property type="match status" value="1"/>
</dbReference>
<keyword evidence="5" id="KW-1185">Reference proteome</keyword>